<dbReference type="OrthoDB" id="5177014at2"/>
<evidence type="ECO:0000313" key="1">
    <source>
        <dbReference type="EMBL" id="OOG25395.1"/>
    </source>
</evidence>
<accession>A0A1V3NK14</accession>
<dbReference type="AlphaFoldDB" id="A0A1V3NK14"/>
<reference evidence="1 2" key="1">
    <citation type="submission" date="2017-02" db="EMBL/GenBank/DDBJ databases">
        <title>Genomic diversity within the haloalkaliphilic genus Thioalkalivibrio.</title>
        <authorList>
            <person name="Ahn A.-C."/>
            <person name="Meier-Kolthoff J."/>
            <person name="Overmars L."/>
            <person name="Richter M."/>
            <person name="Woyke T."/>
            <person name="Sorokin D.Y."/>
            <person name="Muyzer G."/>
        </authorList>
    </citation>
    <scope>NUCLEOTIDE SEQUENCE [LARGE SCALE GENOMIC DNA]</scope>
    <source>
        <strain evidence="1 2">ALJD</strain>
    </source>
</reference>
<organism evidence="1 2">
    <name type="scientific">Thioalkalivibrio denitrificans</name>
    <dbReference type="NCBI Taxonomy" id="108003"/>
    <lineage>
        <taxon>Bacteria</taxon>
        <taxon>Pseudomonadati</taxon>
        <taxon>Pseudomonadota</taxon>
        <taxon>Gammaproteobacteria</taxon>
        <taxon>Chromatiales</taxon>
        <taxon>Ectothiorhodospiraceae</taxon>
        <taxon>Thioalkalivibrio</taxon>
    </lineage>
</organism>
<comment type="caution">
    <text evidence="1">The sequence shown here is derived from an EMBL/GenBank/DDBJ whole genome shotgun (WGS) entry which is preliminary data.</text>
</comment>
<dbReference type="RefSeq" id="WP_077278370.1">
    <property type="nucleotide sequence ID" value="NZ_MVBK01000038.1"/>
</dbReference>
<dbReference type="Proteomes" id="UP000189462">
    <property type="component" value="Unassembled WGS sequence"/>
</dbReference>
<sequence length="504" mass="54229">MLLALQFPFADARPFLNQGPARLSAPAWPIPIPQNEFVRGFGAVRSRARGAPVGGVFSQDFYFAGSKAAIKLPGLGDAPVGPPAAGLRLRGAFRRFFCDGGAVSRVEIGLGLEGAFAVDGDGLLGAIRDVLRLPTAVKQLDGMPQRQPLGRQGAALAKLYAQATSHTTDLTKPMAPANFVWPGFPVVVVEYEIDPASGLAELTSVPARSDLIQPDKVGGLTVAHLTLAMDGRNIGIWLIGHTRQDADAARRLRLCVLRLHAEQQALGQMLRWMAKGTIQYQPHTPTADRLEEYLNQATHTIFQKARNGVEQISLRNIMAAYDWVMSPSERAVLLQQLEQARRQVRLKLERFTQLQGGEPRQMYVEIAGNITGGNLTIMGTGPQQTVNIDYGQGNTFNGDAIAAGYIKDSFNIASGAGDNKLQDALTELTKTVAEMAQKLDADQQRQATRKLKALTEEATDPNPDKSALKFNGKGLIEAAKTVAEMVGPVTTAVKGVLALLGIAL</sequence>
<proteinExistence type="predicted"/>
<dbReference type="EMBL" id="MVBK01000038">
    <property type="protein sequence ID" value="OOG25395.1"/>
    <property type="molecule type" value="Genomic_DNA"/>
</dbReference>
<gene>
    <name evidence="1" type="ORF">B1C78_06675</name>
</gene>
<keyword evidence="2" id="KW-1185">Reference proteome</keyword>
<evidence type="ECO:0000313" key="2">
    <source>
        <dbReference type="Proteomes" id="UP000189462"/>
    </source>
</evidence>
<protein>
    <submittedName>
        <fullName evidence="1">Uncharacterized protein</fullName>
    </submittedName>
</protein>
<name>A0A1V3NK14_9GAMM</name>